<dbReference type="Pfam" id="PF06813">
    <property type="entry name" value="Nodulin-like"/>
    <property type="match status" value="1"/>
</dbReference>
<keyword evidence="2 6" id="KW-0812">Transmembrane</keyword>
<evidence type="ECO:0000256" key="5">
    <source>
        <dbReference type="SAM" id="MobiDB-lite"/>
    </source>
</evidence>
<dbReference type="AlphaFoldDB" id="S9TNG2"/>
<comment type="caution">
    <text evidence="8">The sequence shown here is derived from an EMBL/GenBank/DDBJ whole genome shotgun (WGS) entry which is preliminary data.</text>
</comment>
<evidence type="ECO:0000256" key="2">
    <source>
        <dbReference type="ARBA" id="ARBA00022692"/>
    </source>
</evidence>
<dbReference type="EMBL" id="ATMH01009280">
    <property type="protein sequence ID" value="EPY19822.1"/>
    <property type="molecule type" value="Genomic_DNA"/>
</dbReference>
<feature type="transmembrane region" description="Helical" evidence="6">
    <location>
        <begin position="188"/>
        <end position="209"/>
    </location>
</feature>
<feature type="transmembrane region" description="Helical" evidence="6">
    <location>
        <begin position="557"/>
        <end position="578"/>
    </location>
</feature>
<evidence type="ECO:0000259" key="7">
    <source>
        <dbReference type="Pfam" id="PF06813"/>
    </source>
</evidence>
<dbReference type="InterPro" id="IPR036259">
    <property type="entry name" value="MFS_trans_sf"/>
</dbReference>
<dbReference type="Gene3D" id="1.20.1250.20">
    <property type="entry name" value="MFS general substrate transporter like domains"/>
    <property type="match status" value="1"/>
</dbReference>
<protein>
    <recommendedName>
        <fullName evidence="7">Nodulin-like domain-containing protein</fullName>
    </recommendedName>
</protein>
<keyword evidence="3 6" id="KW-1133">Transmembrane helix</keyword>
<dbReference type="SUPFAM" id="SSF103473">
    <property type="entry name" value="MFS general substrate transporter"/>
    <property type="match status" value="1"/>
</dbReference>
<dbReference type="GO" id="GO:0016020">
    <property type="term" value="C:membrane"/>
    <property type="evidence" value="ECO:0007669"/>
    <property type="project" value="UniProtKB-SubCell"/>
</dbReference>
<evidence type="ECO:0000256" key="1">
    <source>
        <dbReference type="ARBA" id="ARBA00004141"/>
    </source>
</evidence>
<dbReference type="PANTHER" id="PTHR21576:SF157">
    <property type="entry name" value="NODULIN-LIKE DOMAIN-CONTAINING PROTEIN"/>
    <property type="match status" value="1"/>
</dbReference>
<feature type="transmembrane region" description="Helical" evidence="6">
    <location>
        <begin position="31"/>
        <end position="53"/>
    </location>
</feature>
<dbReference type="PANTHER" id="PTHR21576">
    <property type="entry name" value="UNCHARACTERIZED NODULIN-LIKE PROTEIN"/>
    <property type="match status" value="1"/>
</dbReference>
<feature type="transmembrane region" description="Helical" evidence="6">
    <location>
        <begin position="160"/>
        <end position="182"/>
    </location>
</feature>
<feature type="transmembrane region" description="Helical" evidence="6">
    <location>
        <begin position="99"/>
        <end position="120"/>
    </location>
</feature>
<evidence type="ECO:0000256" key="3">
    <source>
        <dbReference type="ARBA" id="ARBA00022989"/>
    </source>
</evidence>
<keyword evidence="9" id="KW-1185">Reference proteome</keyword>
<keyword evidence="4 6" id="KW-0472">Membrane</keyword>
<evidence type="ECO:0000256" key="6">
    <source>
        <dbReference type="SAM" id="Phobius"/>
    </source>
</evidence>
<feature type="transmembrane region" description="Helical" evidence="6">
    <location>
        <begin position="249"/>
        <end position="275"/>
    </location>
</feature>
<dbReference type="OrthoDB" id="251148at2759"/>
<accession>S9TNG2</accession>
<feature type="transmembrane region" description="Helical" evidence="6">
    <location>
        <begin position="483"/>
        <end position="504"/>
    </location>
</feature>
<sequence length="652" mass="72751">MPHCEKKGENEIKVETLTSETLKPISEGNRFMIMTLGCFGTVCIAVGSAFNLVSQPLQTRYQLSMRDLTTIATVGQVLKYFTLPYGIGYDHLGPIFTSVLGATVLPLGSALLSFCFLGIIDATVVRLCVFQAIFNVGCVMFDTTCIVTTVNYFPTDRGLVIAFLATYGSLGGSMVACLYNAFFAENTANYFFFLLAYSLLVGVLCVLFMKHPSYYLTGLQRRQLRPAEQEQRTRYKAQYLRQKPTMYRFIYAGCIMIFLILLLPVQGCIVAYLNLGQSYKLAFAIIVMFCAFLMLLTPFPLHRILGARTETAKPSSSPSGVSQEEPFKEIEAPPAEPTVEDLAALADDKLQGLPKVNIETDVDYIAPQYQTSFRRNLRTLHLWAMLWSLLAIVGTESTVISNASYIYGAMHEKQPTSSERAMLTAINGSCSAVGRLFMSWMEMWTQHRPAEKRIPITVSLFVASGAVLLACIFFVSLPAQAAVAPFVALAFGNGFQTASTILVIRTIYAKDLAAHYNFCMLARSIAVIICNRFLYGEWYAVQAEKMGTLLCLRQKCIFMPFMVMGGLACTSFLASLYVHVDYSRFCRRVLEERARILKEEREDTPSYHTDPDPDVEAYKDESAVVAQFYATGATEEQLEVDLQREAKQQLTP</sequence>
<name>S9TNG2_9TRYP</name>
<feature type="transmembrane region" description="Helical" evidence="6">
    <location>
        <begin position="132"/>
        <end position="153"/>
    </location>
</feature>
<feature type="transmembrane region" description="Helical" evidence="6">
    <location>
        <begin position="380"/>
        <end position="400"/>
    </location>
</feature>
<evidence type="ECO:0000256" key="4">
    <source>
        <dbReference type="ARBA" id="ARBA00023136"/>
    </source>
</evidence>
<reference evidence="8 9" key="1">
    <citation type="journal article" date="2013" name="PLoS ONE">
        <title>Predicting the Proteins of Angomonas deanei, Strigomonas culicis and Their Respective Endosymbionts Reveals New Aspects of the Trypanosomatidae Family.</title>
        <authorList>
            <person name="Motta M.C."/>
            <person name="Martins A.C."/>
            <person name="de Souza S.S."/>
            <person name="Catta-Preta C.M."/>
            <person name="Silva R."/>
            <person name="Klein C.C."/>
            <person name="de Almeida L.G."/>
            <person name="de Lima Cunha O."/>
            <person name="Ciapina L.P."/>
            <person name="Brocchi M."/>
            <person name="Colabardini A.C."/>
            <person name="de Araujo Lima B."/>
            <person name="Machado C.R."/>
            <person name="de Almeida Soares C.M."/>
            <person name="Probst C.M."/>
            <person name="de Menezes C.B."/>
            <person name="Thompson C.E."/>
            <person name="Bartholomeu D.C."/>
            <person name="Gradia D.F."/>
            <person name="Pavoni D.P."/>
            <person name="Grisard E.C."/>
            <person name="Fantinatti-Garboggini F."/>
            <person name="Marchini F.K."/>
            <person name="Rodrigues-Luiz G.F."/>
            <person name="Wagner G."/>
            <person name="Goldman G.H."/>
            <person name="Fietto J.L."/>
            <person name="Elias M.C."/>
            <person name="Goldman M.H."/>
            <person name="Sagot M.F."/>
            <person name="Pereira M."/>
            <person name="Stoco P.H."/>
            <person name="de Mendonca-Neto R.P."/>
            <person name="Teixeira S.M."/>
            <person name="Maciel T.E."/>
            <person name="de Oliveira Mendes T.A."/>
            <person name="Urmenyi T.P."/>
            <person name="de Souza W."/>
            <person name="Schenkman S."/>
            <person name="de Vasconcelos A.T."/>
        </authorList>
    </citation>
    <scope>NUCLEOTIDE SEQUENCE [LARGE SCALE GENOMIC DNA]</scope>
</reference>
<comment type="subcellular location">
    <subcellularLocation>
        <location evidence="1">Membrane</location>
        <topology evidence="1">Multi-pass membrane protein</topology>
    </subcellularLocation>
</comment>
<proteinExistence type="predicted"/>
<dbReference type="Proteomes" id="UP000015354">
    <property type="component" value="Unassembled WGS sequence"/>
</dbReference>
<feature type="domain" description="Nodulin-like" evidence="7">
    <location>
        <begin position="43"/>
        <end position="286"/>
    </location>
</feature>
<feature type="transmembrane region" description="Helical" evidence="6">
    <location>
        <begin position="281"/>
        <end position="301"/>
    </location>
</feature>
<organism evidence="8 9">
    <name type="scientific">Strigomonas culicis</name>
    <dbReference type="NCBI Taxonomy" id="28005"/>
    <lineage>
        <taxon>Eukaryota</taxon>
        <taxon>Discoba</taxon>
        <taxon>Euglenozoa</taxon>
        <taxon>Kinetoplastea</taxon>
        <taxon>Metakinetoplastina</taxon>
        <taxon>Trypanosomatida</taxon>
        <taxon>Trypanosomatidae</taxon>
        <taxon>Strigomonadinae</taxon>
        <taxon>Strigomonas</taxon>
    </lineage>
</organism>
<feature type="region of interest" description="Disordered" evidence="5">
    <location>
        <begin position="311"/>
        <end position="332"/>
    </location>
</feature>
<feature type="transmembrane region" description="Helical" evidence="6">
    <location>
        <begin position="516"/>
        <end position="535"/>
    </location>
</feature>
<evidence type="ECO:0000313" key="9">
    <source>
        <dbReference type="Proteomes" id="UP000015354"/>
    </source>
</evidence>
<feature type="compositionally biased region" description="Polar residues" evidence="5">
    <location>
        <begin position="312"/>
        <end position="322"/>
    </location>
</feature>
<dbReference type="InterPro" id="IPR010658">
    <property type="entry name" value="Nodulin-like"/>
</dbReference>
<evidence type="ECO:0000313" key="8">
    <source>
        <dbReference type="EMBL" id="EPY19822.1"/>
    </source>
</evidence>
<feature type="transmembrane region" description="Helical" evidence="6">
    <location>
        <begin position="458"/>
        <end position="477"/>
    </location>
</feature>
<gene>
    <name evidence="8" type="ORF">STCU_09280</name>
</gene>